<dbReference type="GO" id="GO:0006303">
    <property type="term" value="P:double-strand break repair via nonhomologous end joining"/>
    <property type="evidence" value="ECO:0007669"/>
    <property type="project" value="UniProtKB-UniRule"/>
</dbReference>
<dbReference type="FunFam" id="2.40.290.10:FF:000004">
    <property type="entry name" value="Non-homologous end joining protein Ku"/>
    <property type="match status" value="1"/>
</dbReference>
<dbReference type="PANTHER" id="PTHR41251">
    <property type="entry name" value="NON-HOMOLOGOUS END JOINING PROTEIN KU"/>
    <property type="match status" value="1"/>
</dbReference>
<gene>
    <name evidence="3" type="primary">ku</name>
    <name evidence="4" type="ORF">RPIT_05385</name>
</gene>
<dbReference type="InterPro" id="IPR016194">
    <property type="entry name" value="SPOC-like_C_dom_sf"/>
</dbReference>
<dbReference type="STRING" id="1610493.RPIT_05385"/>
<keyword evidence="1 3" id="KW-0238">DNA-binding</keyword>
<evidence type="ECO:0000313" key="4">
    <source>
        <dbReference type="EMBL" id="AQP44314.1"/>
    </source>
</evidence>
<keyword evidence="3" id="KW-0227">DNA damage</keyword>
<dbReference type="GO" id="GO:0006310">
    <property type="term" value="P:DNA recombination"/>
    <property type="evidence" value="ECO:0007669"/>
    <property type="project" value="UniProtKB-KW"/>
</dbReference>
<evidence type="ECO:0000313" key="5">
    <source>
        <dbReference type="Proteomes" id="UP000188324"/>
    </source>
</evidence>
<reference evidence="4 5" key="1">
    <citation type="journal article" date="2016" name="Int. J. Syst. Evol. Microbiol.">
        <title>Tessaracoccus flavus sp. nov., isolated from the drainage system of a lindane-producing factory.</title>
        <authorList>
            <person name="Kumari R."/>
            <person name="Singh P."/>
            <person name="Schumann P."/>
            <person name="Lal R."/>
        </authorList>
    </citation>
    <scope>NUCLEOTIDE SEQUENCE [LARGE SCALE GENOMIC DNA]</scope>
    <source>
        <strain evidence="4 5">RP1T</strain>
    </source>
</reference>
<organism evidence="4 5">
    <name type="scientific">Tessaracoccus flavus</name>
    <dbReference type="NCBI Taxonomy" id="1610493"/>
    <lineage>
        <taxon>Bacteria</taxon>
        <taxon>Bacillati</taxon>
        <taxon>Actinomycetota</taxon>
        <taxon>Actinomycetes</taxon>
        <taxon>Propionibacteriales</taxon>
        <taxon>Propionibacteriaceae</taxon>
        <taxon>Tessaracoccus</taxon>
    </lineage>
</organism>
<dbReference type="Proteomes" id="UP000188324">
    <property type="component" value="Chromosome"/>
</dbReference>
<dbReference type="RefSeq" id="WP_077341349.1">
    <property type="nucleotide sequence ID" value="NZ_CP019605.1"/>
</dbReference>
<dbReference type="KEGG" id="tfl:RPIT_05385"/>
<dbReference type="Pfam" id="PF02735">
    <property type="entry name" value="Ku"/>
    <property type="match status" value="1"/>
</dbReference>
<name>A0A1Q2CDW1_9ACTN</name>
<dbReference type="AlphaFoldDB" id="A0A1Q2CDW1"/>
<comment type="subunit">
    <text evidence="3">Homodimer. Interacts with LigD.</text>
</comment>
<dbReference type="CDD" id="cd00789">
    <property type="entry name" value="KU_like"/>
    <property type="match status" value="1"/>
</dbReference>
<dbReference type="SUPFAM" id="SSF100939">
    <property type="entry name" value="SPOC domain-like"/>
    <property type="match status" value="1"/>
</dbReference>
<keyword evidence="3" id="KW-0234">DNA repair</keyword>
<dbReference type="OrthoDB" id="9795084at2"/>
<dbReference type="PANTHER" id="PTHR41251:SF1">
    <property type="entry name" value="NON-HOMOLOGOUS END JOINING PROTEIN KU"/>
    <property type="match status" value="1"/>
</dbReference>
<dbReference type="PIRSF" id="PIRSF006493">
    <property type="entry name" value="Prok_Ku"/>
    <property type="match status" value="1"/>
</dbReference>
<sequence>MPRSIWKGSISFGLVSIPVKLYGATEDRDVSFRQVHSADGGRVRYQRVCEKCGEVLAYADIAKGYEAADGRIAILSDEDFENLPLRTLKSVDVVQFVDQDEVDPTYFQRTYFLEAEGPGQKPYVLLREALAKENKVAVVKVALRSRESLALVRAKDDLLLMHTMYWPDELRDGDFASPSSEVTVTDAEMEMAKLLIGQLEGEFDPAEYTDSYREALLEVVEAKLAGTALPEQSDTSAPTGDVVDLMAALKASVEAAKKRREDASAAKAG</sequence>
<dbReference type="EMBL" id="CP019605">
    <property type="protein sequence ID" value="AQP44314.1"/>
    <property type="molecule type" value="Genomic_DNA"/>
</dbReference>
<dbReference type="InterPro" id="IPR009187">
    <property type="entry name" value="Prok_Ku"/>
</dbReference>
<evidence type="ECO:0000256" key="1">
    <source>
        <dbReference type="ARBA" id="ARBA00023125"/>
    </source>
</evidence>
<comment type="similarity">
    <text evidence="3">Belongs to the prokaryotic Ku family.</text>
</comment>
<accession>A0A1Q2CDW1</accession>
<keyword evidence="5" id="KW-1185">Reference proteome</keyword>
<dbReference type="HAMAP" id="MF_01875">
    <property type="entry name" value="Prokaryotic_Ku"/>
    <property type="match status" value="1"/>
</dbReference>
<dbReference type="NCBIfam" id="TIGR02772">
    <property type="entry name" value="Ku_bact"/>
    <property type="match status" value="1"/>
</dbReference>
<dbReference type="Gene3D" id="2.40.290.10">
    <property type="match status" value="1"/>
</dbReference>
<dbReference type="InterPro" id="IPR006164">
    <property type="entry name" value="DNA_bd_Ku70/Ku80"/>
</dbReference>
<evidence type="ECO:0000256" key="2">
    <source>
        <dbReference type="ARBA" id="ARBA00023172"/>
    </source>
</evidence>
<comment type="function">
    <text evidence="3">With LigD forms a non-homologous end joining (NHEJ) DNA repair enzyme, which repairs dsDNA breaks with reduced fidelity. Binds linear dsDNA with 5'- and 3'- overhangs but not closed circular dsDNA nor ssDNA. Recruits and stimulates the ligase activity of LigD.</text>
</comment>
<dbReference type="GO" id="GO:0003690">
    <property type="term" value="F:double-stranded DNA binding"/>
    <property type="evidence" value="ECO:0007669"/>
    <property type="project" value="UniProtKB-UniRule"/>
</dbReference>
<keyword evidence="2 3" id="KW-0233">DNA recombination</keyword>
<evidence type="ECO:0000256" key="3">
    <source>
        <dbReference type="HAMAP-Rule" id="MF_01875"/>
    </source>
</evidence>
<proteinExistence type="inferred from homology"/>
<protein>
    <recommendedName>
        <fullName evidence="3">Non-homologous end joining protein Ku</fullName>
    </recommendedName>
</protein>
<dbReference type="SMART" id="SM00559">
    <property type="entry name" value="Ku78"/>
    <property type="match status" value="1"/>
</dbReference>